<keyword evidence="3" id="KW-1185">Reference proteome</keyword>
<organism evidence="2 3">
    <name type="scientific">Anaerobutyricum hallii</name>
    <dbReference type="NCBI Taxonomy" id="39488"/>
    <lineage>
        <taxon>Bacteria</taxon>
        <taxon>Bacillati</taxon>
        <taxon>Bacillota</taxon>
        <taxon>Clostridia</taxon>
        <taxon>Lachnospirales</taxon>
        <taxon>Lachnospiraceae</taxon>
        <taxon>Anaerobutyricum</taxon>
    </lineage>
</organism>
<keyword evidence="1" id="KW-0812">Transmembrane</keyword>
<gene>
    <name evidence="2" type="ORF">DW833_01385</name>
</gene>
<sequence length="171" mass="19448">MPKTKFQEFIFTLITSGCMIFIMGVYNVAIHTGGLQAATFKHALHSFPLEWFIGLLCAFFIANKTSKYFAFRVAKPTDRPIFIILCIQTFTVCTMVPLMSLLGTIESSGITSNLIFIWLQTICLNFIMAYPLQILVVGPFCRFIFRHLFAFTNQGNESKVENEMEQQGFAE</sequence>
<comment type="caution">
    <text evidence="2">The sequence shown here is derived from an EMBL/GenBank/DDBJ whole genome shotgun (WGS) entry which is preliminary data.</text>
</comment>
<feature type="transmembrane region" description="Helical" evidence="1">
    <location>
        <begin position="115"/>
        <end position="137"/>
    </location>
</feature>
<dbReference type="InterPro" id="IPR021529">
    <property type="entry name" value="DUF2798"/>
</dbReference>
<keyword evidence="1" id="KW-1133">Transmembrane helix</keyword>
<feature type="transmembrane region" description="Helical" evidence="1">
    <location>
        <begin position="81"/>
        <end position="103"/>
    </location>
</feature>
<protein>
    <submittedName>
        <fullName evidence="2">DUF2798 domain-containing protein</fullName>
    </submittedName>
</protein>
<evidence type="ECO:0000313" key="2">
    <source>
        <dbReference type="EMBL" id="RHC68192.1"/>
    </source>
</evidence>
<keyword evidence="1" id="KW-0472">Membrane</keyword>
<feature type="transmembrane region" description="Helical" evidence="1">
    <location>
        <begin position="42"/>
        <end position="61"/>
    </location>
</feature>
<dbReference type="EMBL" id="QSID01000001">
    <property type="protein sequence ID" value="RHC68192.1"/>
    <property type="molecule type" value="Genomic_DNA"/>
</dbReference>
<evidence type="ECO:0000313" key="3">
    <source>
        <dbReference type="Proteomes" id="UP000284621"/>
    </source>
</evidence>
<reference evidence="2 3" key="1">
    <citation type="submission" date="2018-08" db="EMBL/GenBank/DDBJ databases">
        <title>A genome reference for cultivated species of the human gut microbiota.</title>
        <authorList>
            <person name="Zou Y."/>
            <person name="Xue W."/>
            <person name="Luo G."/>
        </authorList>
    </citation>
    <scope>NUCLEOTIDE SEQUENCE [LARGE SCALE GENOMIC DNA]</scope>
    <source>
        <strain evidence="2 3">AM34-3LB</strain>
    </source>
</reference>
<feature type="transmembrane region" description="Helical" evidence="1">
    <location>
        <begin position="9"/>
        <end position="30"/>
    </location>
</feature>
<accession>A0A414B9T5</accession>
<name>A0A414B9T5_9FIRM</name>
<dbReference type="Pfam" id="PF11391">
    <property type="entry name" value="DUF2798"/>
    <property type="match status" value="2"/>
</dbReference>
<dbReference type="AlphaFoldDB" id="A0A414B9T5"/>
<proteinExistence type="predicted"/>
<dbReference type="RefSeq" id="WP_118380373.1">
    <property type="nucleotide sequence ID" value="NZ_CABJFJ010000001.1"/>
</dbReference>
<evidence type="ECO:0000256" key="1">
    <source>
        <dbReference type="SAM" id="Phobius"/>
    </source>
</evidence>
<dbReference type="Proteomes" id="UP000284621">
    <property type="component" value="Unassembled WGS sequence"/>
</dbReference>